<dbReference type="SUPFAM" id="SSF47413">
    <property type="entry name" value="lambda repressor-like DNA-binding domains"/>
    <property type="match status" value="1"/>
</dbReference>
<dbReference type="SMART" id="SM00530">
    <property type="entry name" value="HTH_XRE"/>
    <property type="match status" value="1"/>
</dbReference>
<keyword evidence="4" id="KW-1185">Reference proteome</keyword>
<dbReference type="EMBL" id="PVXQ01000008">
    <property type="protein sequence ID" value="PRR83261.1"/>
    <property type="molecule type" value="Genomic_DNA"/>
</dbReference>
<evidence type="ECO:0000256" key="1">
    <source>
        <dbReference type="ARBA" id="ARBA00023125"/>
    </source>
</evidence>
<dbReference type="InterPro" id="IPR010982">
    <property type="entry name" value="Lambda_DNA-bd_dom_sf"/>
</dbReference>
<dbReference type="InterPro" id="IPR001387">
    <property type="entry name" value="Cro/C1-type_HTH"/>
</dbReference>
<evidence type="ECO:0000313" key="4">
    <source>
        <dbReference type="Proteomes" id="UP000239471"/>
    </source>
</evidence>
<proteinExistence type="predicted"/>
<reference evidence="3 4" key="1">
    <citation type="submission" date="2018-03" db="EMBL/GenBank/DDBJ databases">
        <title>Genome sequence of Clostridium vincentii DSM 10228.</title>
        <authorList>
            <person name="Poehlein A."/>
            <person name="Daniel R."/>
        </authorList>
    </citation>
    <scope>NUCLEOTIDE SEQUENCE [LARGE SCALE GENOMIC DNA]</scope>
    <source>
        <strain evidence="3 4">DSM 10228</strain>
    </source>
</reference>
<dbReference type="InterPro" id="IPR036286">
    <property type="entry name" value="LexA/Signal_pep-like_sf"/>
</dbReference>
<dbReference type="CDD" id="cd00093">
    <property type="entry name" value="HTH_XRE"/>
    <property type="match status" value="1"/>
</dbReference>
<comment type="caution">
    <text evidence="3">The sequence shown here is derived from an EMBL/GenBank/DDBJ whole genome shotgun (WGS) entry which is preliminary data.</text>
</comment>
<protein>
    <submittedName>
        <fullName evidence="3">Anaerobic benzoate catabolism transcriptional regulator</fullName>
    </submittedName>
</protein>
<evidence type="ECO:0000313" key="3">
    <source>
        <dbReference type="EMBL" id="PRR83261.1"/>
    </source>
</evidence>
<dbReference type="AlphaFoldDB" id="A0A2T0BH70"/>
<dbReference type="Pfam" id="PF01381">
    <property type="entry name" value="HTH_3"/>
    <property type="match status" value="1"/>
</dbReference>
<dbReference type="PANTHER" id="PTHR46558:SF3">
    <property type="entry name" value="TRANSCRIPTIONAL REGULATOR"/>
    <property type="match status" value="1"/>
</dbReference>
<dbReference type="Gene3D" id="1.10.260.40">
    <property type="entry name" value="lambda repressor-like DNA-binding domains"/>
    <property type="match status" value="1"/>
</dbReference>
<dbReference type="GO" id="GO:0003677">
    <property type="term" value="F:DNA binding"/>
    <property type="evidence" value="ECO:0007669"/>
    <property type="project" value="UniProtKB-KW"/>
</dbReference>
<accession>A0A2T0BH70</accession>
<dbReference type="Proteomes" id="UP000239471">
    <property type="component" value="Unassembled WGS sequence"/>
</dbReference>
<keyword evidence="1" id="KW-0238">DNA-binding</keyword>
<feature type="domain" description="HTH cro/C1-type" evidence="2">
    <location>
        <begin position="20"/>
        <end position="74"/>
    </location>
</feature>
<dbReference type="SUPFAM" id="SSF51306">
    <property type="entry name" value="LexA/Signal peptidase"/>
    <property type="match status" value="1"/>
</dbReference>
<sequence>MDSHKSERKIRILSRVGEKIKEEREKAGISQKALGKKLGVSDKYVNEVETGRKVPQENFIDRVAKLLKVDLNDISMIATDEGLMEERKQDKYVEKEQKNQPRILGKASDVWTDAFSSVLKKVNIYEYSLEKVLGERELPIYSNKVEGYPADKVLYIKISDNDMSGFRIMKGDIAFAHLVKDVNNGIFLVEEKEKRVIRQIKLIGNSRALLINNEGTVVTETVELNNINVIAKLERLEIAL</sequence>
<organism evidence="3 4">
    <name type="scientific">Clostridium vincentii</name>
    <dbReference type="NCBI Taxonomy" id="52704"/>
    <lineage>
        <taxon>Bacteria</taxon>
        <taxon>Bacillati</taxon>
        <taxon>Bacillota</taxon>
        <taxon>Clostridia</taxon>
        <taxon>Eubacteriales</taxon>
        <taxon>Clostridiaceae</taxon>
        <taxon>Clostridium</taxon>
    </lineage>
</organism>
<dbReference type="PANTHER" id="PTHR46558">
    <property type="entry name" value="TRACRIPTIONAL REGULATORY PROTEIN-RELATED-RELATED"/>
    <property type="match status" value="1"/>
</dbReference>
<evidence type="ECO:0000259" key="2">
    <source>
        <dbReference type="PROSITE" id="PS50943"/>
    </source>
</evidence>
<name>A0A2T0BH70_9CLOT</name>
<dbReference type="PROSITE" id="PS50943">
    <property type="entry name" value="HTH_CROC1"/>
    <property type="match status" value="1"/>
</dbReference>
<gene>
    <name evidence="3" type="ORF">CLVI_10600</name>
</gene>